<dbReference type="GeneID" id="34621427"/>
<dbReference type="InterPro" id="IPR007109">
    <property type="entry name" value="Brix"/>
</dbReference>
<dbReference type="GO" id="GO:0042134">
    <property type="term" value="F:rRNA primary transcript binding"/>
    <property type="evidence" value="ECO:0007669"/>
    <property type="project" value="InterPro"/>
</dbReference>
<keyword evidence="3" id="KW-0687">Ribonucleoprotein</keyword>
<dbReference type="FunFam" id="3.40.50.10480:FF:000001">
    <property type="entry name" value="IMP4, U3 small nucleolar ribonucleoprotein"/>
    <property type="match status" value="1"/>
</dbReference>
<dbReference type="PANTHER" id="PTHR22734">
    <property type="entry name" value="U3 SMALL NUCLEOLAR RIBONUCLEOPROTEIN PROTEIN IMP4"/>
    <property type="match status" value="1"/>
</dbReference>
<evidence type="ECO:0000259" key="1">
    <source>
        <dbReference type="PROSITE" id="PS50833"/>
    </source>
</evidence>
<dbReference type="RefSeq" id="XP_026190738.1">
    <property type="nucleotide sequence ID" value="XM_026334953.1"/>
</dbReference>
<sequence length="252" mass="28656">MLRRTARLRKEYLYRKSLEEKERQLLDRKKRVKEALEAGRPIPTDIGRGAAQRIAQTLDLEDATSQTRVSGHVDDEYAYAGISDPKVVLTTCRSPSSRLQQFAKEFRLLIPNCQRINRGGFILSDLAELCRANDVTDLLILHEHRGEPDGLIVCHLPHGPTAHFSLKNVCLRHDLPEKPANMSEAAPHLIFHNFSSRIDEENSKPRGLELVEVGPRFTLKPFRIELGTVEMRDLESEWALRPFFNSAKATLG</sequence>
<dbReference type="SUPFAM" id="SSF52954">
    <property type="entry name" value="Class II aaRS ABD-related"/>
    <property type="match status" value="1"/>
</dbReference>
<feature type="domain" description="Brix" evidence="1">
    <location>
        <begin position="85"/>
        <end position="252"/>
    </location>
</feature>
<evidence type="ECO:0000313" key="2">
    <source>
        <dbReference type="Proteomes" id="UP000515125"/>
    </source>
</evidence>
<dbReference type="Gene3D" id="3.40.50.10480">
    <property type="entry name" value="Probable brix-domain ribosomal biogenesis protein"/>
    <property type="match status" value="1"/>
</dbReference>
<evidence type="ECO:0000313" key="3">
    <source>
        <dbReference type="RefSeq" id="XP_026190738.1"/>
    </source>
</evidence>
<keyword evidence="2" id="KW-1185">Reference proteome</keyword>
<dbReference type="GO" id="GO:0005654">
    <property type="term" value="C:nucleoplasm"/>
    <property type="evidence" value="ECO:0007669"/>
    <property type="project" value="UniProtKB-ARBA"/>
</dbReference>
<dbReference type="GO" id="GO:0030515">
    <property type="term" value="F:snoRNA binding"/>
    <property type="evidence" value="ECO:0007669"/>
    <property type="project" value="TreeGrafter"/>
</dbReference>
<dbReference type="AlphaFoldDB" id="A0A6P6RSF1"/>
<proteinExistence type="predicted"/>
<dbReference type="Proteomes" id="UP000515125">
    <property type="component" value="Unplaced"/>
</dbReference>
<gene>
    <name evidence="3" type="primary">LOC34621427</name>
</gene>
<accession>A0A6P6RSF1</accession>
<protein>
    <submittedName>
        <fullName evidence="3">U3 small nucleolar ribonucleoprotein protein IMP4</fullName>
    </submittedName>
</protein>
<reference evidence="3" key="1">
    <citation type="submission" date="2025-08" db="UniProtKB">
        <authorList>
            <consortium name="RefSeq"/>
        </authorList>
    </citation>
    <scope>IDENTIFICATION</scope>
</reference>
<dbReference type="Pfam" id="PF04427">
    <property type="entry name" value="Brix"/>
    <property type="match status" value="1"/>
</dbReference>
<organism evidence="2 3">
    <name type="scientific">Cyclospora cayetanensis</name>
    <dbReference type="NCBI Taxonomy" id="88456"/>
    <lineage>
        <taxon>Eukaryota</taxon>
        <taxon>Sar</taxon>
        <taxon>Alveolata</taxon>
        <taxon>Apicomplexa</taxon>
        <taxon>Conoidasida</taxon>
        <taxon>Coccidia</taxon>
        <taxon>Eucoccidiorida</taxon>
        <taxon>Eimeriorina</taxon>
        <taxon>Eimeriidae</taxon>
        <taxon>Cyclospora</taxon>
    </lineage>
</organism>
<dbReference type="PANTHER" id="PTHR22734:SF2">
    <property type="entry name" value="U3 SMALL NUCLEOLAR RIBONUCLEOPROTEIN PROTEIN IMP4"/>
    <property type="match status" value="1"/>
</dbReference>
<dbReference type="OrthoDB" id="10253204at2759"/>
<dbReference type="GO" id="GO:0042274">
    <property type="term" value="P:ribosomal small subunit biogenesis"/>
    <property type="evidence" value="ECO:0007669"/>
    <property type="project" value="UniProtKB-ARBA"/>
</dbReference>
<dbReference type="PROSITE" id="PS50833">
    <property type="entry name" value="BRIX"/>
    <property type="match status" value="1"/>
</dbReference>
<dbReference type="GO" id="GO:0034457">
    <property type="term" value="C:Mpp10 complex"/>
    <property type="evidence" value="ECO:0007669"/>
    <property type="project" value="UniProtKB-ARBA"/>
</dbReference>
<dbReference type="InterPro" id="IPR044281">
    <property type="entry name" value="IMP4/RPF1"/>
</dbReference>
<name>A0A6P6RSF1_9EIME</name>
<dbReference type="GO" id="GO:0006364">
    <property type="term" value="P:rRNA processing"/>
    <property type="evidence" value="ECO:0007669"/>
    <property type="project" value="InterPro"/>
</dbReference>
<dbReference type="GO" id="GO:0032040">
    <property type="term" value="C:small-subunit processome"/>
    <property type="evidence" value="ECO:0007669"/>
    <property type="project" value="TreeGrafter"/>
</dbReference>
<dbReference type="SMART" id="SM00879">
    <property type="entry name" value="Brix"/>
    <property type="match status" value="1"/>
</dbReference>